<proteinExistence type="predicted"/>
<feature type="region of interest" description="Disordered" evidence="1">
    <location>
        <begin position="275"/>
        <end position="303"/>
    </location>
</feature>
<dbReference type="AlphaFoldDB" id="A0A7C9VIL9"/>
<dbReference type="Pfam" id="PF21722">
    <property type="entry name" value="Gly_rich_2"/>
    <property type="match status" value="1"/>
</dbReference>
<gene>
    <name evidence="3" type="ORF">G6N74_29495</name>
</gene>
<feature type="domain" description="Glycine-rich" evidence="2">
    <location>
        <begin position="165"/>
        <end position="375"/>
    </location>
</feature>
<reference evidence="3 4" key="1">
    <citation type="submission" date="2020-02" db="EMBL/GenBank/DDBJ databases">
        <title>Genome sequence of the type strain CGMCC 1.15528 of Mesorhizobium zhangyense.</title>
        <authorList>
            <person name="Gao J."/>
            <person name="Sun J."/>
        </authorList>
    </citation>
    <scope>NUCLEOTIDE SEQUENCE [LARGE SCALE GENOMIC DNA]</scope>
    <source>
        <strain evidence="3 4">CGMCC 1.15528</strain>
    </source>
</reference>
<comment type="caution">
    <text evidence="3">The sequence shown here is derived from an EMBL/GenBank/DDBJ whole genome shotgun (WGS) entry which is preliminary data.</text>
</comment>
<evidence type="ECO:0000313" key="4">
    <source>
        <dbReference type="Proteomes" id="UP000481252"/>
    </source>
</evidence>
<dbReference type="Proteomes" id="UP000481252">
    <property type="component" value="Unassembled WGS sequence"/>
</dbReference>
<accession>A0A7C9VIL9</accession>
<name>A0A7C9VIL9_9HYPH</name>
<sequence>MPTPSFYNTGTATVAALGTAVTGQGTAWLNSIRPGDLFGTHKGAGIRVLTVNSNTSLTLAYAWTGGAQTTAAYEIAITPDSARMQETTRQLLELLTNGTLSSFAGLDGTGGDKGVMLSGAGVAATFPLTAYARTLLDDANNTDARATLLATGNLHRVTAITASTTHSFATASKSCLIEVLGGGGGGAGANPTGATTASAGAGGGAGGYARGFYAIAASTTIANVTVGAAGSGGSAGTNGGAGGSSSCSAGGISALTGGGGGGGVVPQASAVTMVRSGGTGGTASGGADVNAPGQSGGSSYSHGSTINSTMNALSGQGAASIYGSGGDAVTARGSSAAGSAGGAASGYGAGGGGASRVGDANTNSGGNGAPGLVIIWEFR</sequence>
<evidence type="ECO:0000259" key="2">
    <source>
        <dbReference type="Pfam" id="PF21722"/>
    </source>
</evidence>
<dbReference type="RefSeq" id="WP_165121563.1">
    <property type="nucleotide sequence ID" value="NZ_JAAKZG010000028.1"/>
</dbReference>
<evidence type="ECO:0000256" key="1">
    <source>
        <dbReference type="SAM" id="MobiDB-lite"/>
    </source>
</evidence>
<dbReference type="InterPro" id="IPR049304">
    <property type="entry name" value="Gly_rich_dom"/>
</dbReference>
<keyword evidence="4" id="KW-1185">Reference proteome</keyword>
<dbReference type="EMBL" id="JAAKZG010000028">
    <property type="protein sequence ID" value="NGN45191.1"/>
    <property type="molecule type" value="Genomic_DNA"/>
</dbReference>
<evidence type="ECO:0000313" key="3">
    <source>
        <dbReference type="EMBL" id="NGN45191.1"/>
    </source>
</evidence>
<protein>
    <recommendedName>
        <fullName evidence="2">Glycine-rich domain-containing protein</fullName>
    </recommendedName>
</protein>
<organism evidence="3 4">
    <name type="scientific">Mesorhizobium zhangyense</name>
    <dbReference type="NCBI Taxonomy" id="1776730"/>
    <lineage>
        <taxon>Bacteria</taxon>
        <taxon>Pseudomonadati</taxon>
        <taxon>Pseudomonadota</taxon>
        <taxon>Alphaproteobacteria</taxon>
        <taxon>Hyphomicrobiales</taxon>
        <taxon>Phyllobacteriaceae</taxon>
        <taxon>Mesorhizobium</taxon>
    </lineage>
</organism>